<comment type="cofactor">
    <cofactor evidence="1">
        <name>Mg(2+)</name>
        <dbReference type="ChEBI" id="CHEBI:18420"/>
    </cofactor>
</comment>
<keyword evidence="7" id="KW-1185">Reference proteome</keyword>
<dbReference type="InterPro" id="IPR006879">
    <property type="entry name" value="YdjC-like"/>
</dbReference>
<dbReference type="GO" id="GO:0005975">
    <property type="term" value="P:carbohydrate metabolic process"/>
    <property type="evidence" value="ECO:0007669"/>
    <property type="project" value="InterPro"/>
</dbReference>
<dbReference type="Gene3D" id="3.20.20.370">
    <property type="entry name" value="Glycoside hydrolase/deacetylase"/>
    <property type="match status" value="1"/>
</dbReference>
<comment type="caution">
    <text evidence="6">The sequence shown here is derived from an EMBL/GenBank/DDBJ whole genome shotgun (WGS) entry which is preliminary data.</text>
</comment>
<keyword evidence="5" id="KW-0119">Carbohydrate metabolism</keyword>
<evidence type="ECO:0008006" key="8">
    <source>
        <dbReference type="Google" id="ProtNLM"/>
    </source>
</evidence>
<evidence type="ECO:0000256" key="3">
    <source>
        <dbReference type="ARBA" id="ARBA00022801"/>
    </source>
</evidence>
<accession>R4Z4M3</accession>
<dbReference type="EMBL" id="CANL01000078">
    <property type="protein sequence ID" value="CCM65683.1"/>
    <property type="molecule type" value="Genomic_DNA"/>
</dbReference>
<dbReference type="STRING" id="1229780.BN381_80213"/>
<dbReference type="SUPFAM" id="SSF88713">
    <property type="entry name" value="Glycoside hydrolase/deacetylase"/>
    <property type="match status" value="1"/>
</dbReference>
<protein>
    <recommendedName>
        <fullName evidence="8">ChbG/HpnK family deacetylase</fullName>
    </recommendedName>
</protein>
<sequence>MAAIGHGTPVRFREVSELCEAMGRSSTDRLVIFTMDGLGRSHASNEGVYSALRRGLGTSAGLMVPTPWARHAAKRYRGEQVGLLLTLIAESDLYRWGPVTSAPSLLDGDGGFPRTLEDLWDHADLDEVFREAHAQIERAILWGFDVTYLSSHLGAMERRAEFFGVYLELAEEYRLPVRLPSASDQRSLGVPLSSLAAQAGVLSPDHVVAVRGGSARGTIEQALSNLEPGVTELRLRPAVDTPELRALGGDWADRVGDLDVAMDADISVLMQRAGAELIGWAELRRAMGRRSGSSVEAARTGRT</sequence>
<keyword evidence="3" id="KW-0378">Hydrolase</keyword>
<dbReference type="HOGENOM" id="CLU_064244_0_0_11"/>
<name>R4Z4M3_9ACTN</name>
<dbReference type="Proteomes" id="UP000018291">
    <property type="component" value="Unassembled WGS sequence"/>
</dbReference>
<evidence type="ECO:0000256" key="4">
    <source>
        <dbReference type="ARBA" id="ARBA00022842"/>
    </source>
</evidence>
<reference evidence="6 7" key="1">
    <citation type="journal article" date="2013" name="ISME J.">
        <title>Metabolic model for the filamentous 'Candidatus Microthrix parvicella' based on genomic and metagenomic analyses.</title>
        <authorList>
            <person name="Jon McIlroy S."/>
            <person name="Kristiansen R."/>
            <person name="Albertsen M."/>
            <person name="Michael Karst S."/>
            <person name="Rossetti S."/>
            <person name="Lund Nielsen J."/>
            <person name="Tandoi V."/>
            <person name="James Seviour R."/>
            <person name="Nielsen P.H."/>
        </authorList>
    </citation>
    <scope>NUCLEOTIDE SEQUENCE [LARGE SCALE GENOMIC DNA]</scope>
    <source>
        <strain evidence="6 7">RN1</strain>
    </source>
</reference>
<evidence type="ECO:0000313" key="6">
    <source>
        <dbReference type="EMBL" id="CCM65683.1"/>
    </source>
</evidence>
<dbReference type="GO" id="GO:0016787">
    <property type="term" value="F:hydrolase activity"/>
    <property type="evidence" value="ECO:0007669"/>
    <property type="project" value="UniProtKB-KW"/>
</dbReference>
<dbReference type="InterPro" id="IPR011330">
    <property type="entry name" value="Glyco_hydro/deAcase_b/a-brl"/>
</dbReference>
<organism evidence="6 7">
    <name type="scientific">Candidatus Neomicrothrix parvicella RN1</name>
    <dbReference type="NCBI Taxonomy" id="1229780"/>
    <lineage>
        <taxon>Bacteria</taxon>
        <taxon>Bacillati</taxon>
        <taxon>Actinomycetota</taxon>
        <taxon>Acidimicrobiia</taxon>
        <taxon>Acidimicrobiales</taxon>
        <taxon>Microthrixaceae</taxon>
        <taxon>Candidatus Neomicrothrix</taxon>
    </lineage>
</organism>
<dbReference type="Pfam" id="PF04794">
    <property type="entry name" value="YdjC"/>
    <property type="match status" value="1"/>
</dbReference>
<proteinExistence type="predicted"/>
<evidence type="ECO:0000256" key="1">
    <source>
        <dbReference type="ARBA" id="ARBA00001946"/>
    </source>
</evidence>
<evidence type="ECO:0000256" key="5">
    <source>
        <dbReference type="ARBA" id="ARBA00023277"/>
    </source>
</evidence>
<dbReference type="AlphaFoldDB" id="R4Z4M3"/>
<gene>
    <name evidence="6" type="ORF">BN381_80213</name>
</gene>
<dbReference type="GO" id="GO:0046872">
    <property type="term" value="F:metal ion binding"/>
    <property type="evidence" value="ECO:0007669"/>
    <property type="project" value="UniProtKB-KW"/>
</dbReference>
<evidence type="ECO:0000313" key="7">
    <source>
        <dbReference type="Proteomes" id="UP000018291"/>
    </source>
</evidence>
<keyword evidence="2" id="KW-0479">Metal-binding</keyword>
<dbReference type="eggNOG" id="COG3394">
    <property type="taxonomic scope" value="Bacteria"/>
</dbReference>
<evidence type="ECO:0000256" key="2">
    <source>
        <dbReference type="ARBA" id="ARBA00022723"/>
    </source>
</evidence>
<keyword evidence="4" id="KW-0460">Magnesium</keyword>